<gene>
    <name evidence="2" type="ORF">Acr_29g0004160</name>
</gene>
<dbReference type="EMBL" id="BJWL01000029">
    <property type="protein sequence ID" value="GFZ21254.1"/>
    <property type="molecule type" value="Genomic_DNA"/>
</dbReference>
<dbReference type="OrthoDB" id="8042871at2759"/>
<keyword evidence="3" id="KW-1185">Reference proteome</keyword>
<accession>A0A7J0HEV2</accession>
<protein>
    <submittedName>
        <fullName evidence="2">Uncharacterized protein</fullName>
    </submittedName>
</protein>
<proteinExistence type="predicted"/>
<sequence length="170" mass="19514">MNRKTIGQIRQCIGHEHDEMSAHGLWTKLKEMYRKKTSQNKALMRRLVVKLQGGTTVAEQTSEFQRPQEEVKRSGQRRGLEKEVTEIPISASVRRRNRSGAFEGLVGEHVEREGLGRMGTEGEREGVVAAEGETWQAEWVVVDLRRMVERKMKKARVAMGWRERAVVAMD</sequence>
<evidence type="ECO:0000313" key="2">
    <source>
        <dbReference type="EMBL" id="GFZ21254.1"/>
    </source>
</evidence>
<evidence type="ECO:0000256" key="1">
    <source>
        <dbReference type="SAM" id="MobiDB-lite"/>
    </source>
</evidence>
<feature type="region of interest" description="Disordered" evidence="1">
    <location>
        <begin position="60"/>
        <end position="82"/>
    </location>
</feature>
<name>A0A7J0HEV2_9ERIC</name>
<dbReference type="AlphaFoldDB" id="A0A7J0HEV2"/>
<reference evidence="2 3" key="1">
    <citation type="submission" date="2019-07" db="EMBL/GenBank/DDBJ databases">
        <title>De Novo Assembly of kiwifruit Actinidia rufa.</title>
        <authorList>
            <person name="Sugita-Konishi S."/>
            <person name="Sato K."/>
            <person name="Mori E."/>
            <person name="Abe Y."/>
            <person name="Kisaki G."/>
            <person name="Hamano K."/>
            <person name="Suezawa K."/>
            <person name="Otani M."/>
            <person name="Fukuda T."/>
            <person name="Manabe T."/>
            <person name="Gomi K."/>
            <person name="Tabuchi M."/>
            <person name="Akimitsu K."/>
            <person name="Kataoka I."/>
        </authorList>
    </citation>
    <scope>NUCLEOTIDE SEQUENCE [LARGE SCALE GENOMIC DNA]</scope>
    <source>
        <strain evidence="3">cv. Fuchu</strain>
    </source>
</reference>
<organism evidence="2 3">
    <name type="scientific">Actinidia rufa</name>
    <dbReference type="NCBI Taxonomy" id="165716"/>
    <lineage>
        <taxon>Eukaryota</taxon>
        <taxon>Viridiplantae</taxon>
        <taxon>Streptophyta</taxon>
        <taxon>Embryophyta</taxon>
        <taxon>Tracheophyta</taxon>
        <taxon>Spermatophyta</taxon>
        <taxon>Magnoliopsida</taxon>
        <taxon>eudicotyledons</taxon>
        <taxon>Gunneridae</taxon>
        <taxon>Pentapetalae</taxon>
        <taxon>asterids</taxon>
        <taxon>Ericales</taxon>
        <taxon>Actinidiaceae</taxon>
        <taxon>Actinidia</taxon>
    </lineage>
</organism>
<comment type="caution">
    <text evidence="2">The sequence shown here is derived from an EMBL/GenBank/DDBJ whole genome shotgun (WGS) entry which is preliminary data.</text>
</comment>
<feature type="compositionally biased region" description="Basic and acidic residues" evidence="1">
    <location>
        <begin position="66"/>
        <end position="82"/>
    </location>
</feature>
<evidence type="ECO:0000313" key="3">
    <source>
        <dbReference type="Proteomes" id="UP000585474"/>
    </source>
</evidence>
<dbReference type="Proteomes" id="UP000585474">
    <property type="component" value="Unassembled WGS sequence"/>
</dbReference>